<accession>A0A4S8HXR9</accession>
<organism evidence="2 3">
    <name type="scientific">Niastella caeni</name>
    <dbReference type="NCBI Taxonomy" id="2569763"/>
    <lineage>
        <taxon>Bacteria</taxon>
        <taxon>Pseudomonadati</taxon>
        <taxon>Bacteroidota</taxon>
        <taxon>Chitinophagia</taxon>
        <taxon>Chitinophagales</taxon>
        <taxon>Chitinophagaceae</taxon>
        <taxon>Niastella</taxon>
    </lineage>
</organism>
<dbReference type="EMBL" id="STFF01000003">
    <property type="protein sequence ID" value="THU39599.1"/>
    <property type="molecule type" value="Genomic_DNA"/>
</dbReference>
<sequence length="113" mass="13105">MAYTSNQLLFAQKIIKGLDVRQCKALARWLSHHITTLEIDDALFKINIQQLKLSTRAYNVLMDNNIYTIGQLLKTSTNWDNIRKLRGAGEKVLQELSDTINRVREGQYRRIAD</sequence>
<dbReference type="Pfam" id="PF03118">
    <property type="entry name" value="RNA_pol_A_CTD"/>
    <property type="match status" value="1"/>
</dbReference>
<dbReference type="Gene3D" id="1.10.150.20">
    <property type="entry name" value="5' to 3' exonuclease, C-terminal subdomain"/>
    <property type="match status" value="1"/>
</dbReference>
<dbReference type="GO" id="GO:0006351">
    <property type="term" value="P:DNA-templated transcription"/>
    <property type="evidence" value="ECO:0007669"/>
    <property type="project" value="InterPro"/>
</dbReference>
<dbReference type="GO" id="GO:0003899">
    <property type="term" value="F:DNA-directed RNA polymerase activity"/>
    <property type="evidence" value="ECO:0007669"/>
    <property type="project" value="InterPro"/>
</dbReference>
<protein>
    <recommendedName>
        <fullName evidence="1">RNA polymerase alpha subunit C-terminal domain-containing protein</fullName>
    </recommendedName>
</protein>
<dbReference type="SUPFAM" id="SSF47789">
    <property type="entry name" value="C-terminal domain of RNA polymerase alpha subunit"/>
    <property type="match status" value="1"/>
</dbReference>
<comment type="caution">
    <text evidence="2">The sequence shown here is derived from an EMBL/GenBank/DDBJ whole genome shotgun (WGS) entry which is preliminary data.</text>
</comment>
<dbReference type="InterPro" id="IPR011260">
    <property type="entry name" value="RNAP_asu_C"/>
</dbReference>
<evidence type="ECO:0000313" key="3">
    <source>
        <dbReference type="Proteomes" id="UP000306918"/>
    </source>
</evidence>
<feature type="domain" description="RNA polymerase alpha subunit C-terminal" evidence="1">
    <location>
        <begin position="42"/>
        <end position="100"/>
    </location>
</feature>
<dbReference type="AlphaFoldDB" id="A0A4S8HXR9"/>
<dbReference type="OrthoDB" id="679608at2"/>
<dbReference type="GO" id="GO:0003677">
    <property type="term" value="F:DNA binding"/>
    <property type="evidence" value="ECO:0007669"/>
    <property type="project" value="InterPro"/>
</dbReference>
<evidence type="ECO:0000259" key="1">
    <source>
        <dbReference type="Pfam" id="PF03118"/>
    </source>
</evidence>
<keyword evidence="3" id="KW-1185">Reference proteome</keyword>
<dbReference type="Proteomes" id="UP000306918">
    <property type="component" value="Unassembled WGS sequence"/>
</dbReference>
<evidence type="ECO:0000313" key="2">
    <source>
        <dbReference type="EMBL" id="THU39599.1"/>
    </source>
</evidence>
<dbReference type="RefSeq" id="WP_136577731.1">
    <property type="nucleotide sequence ID" value="NZ_STFF01000003.1"/>
</dbReference>
<gene>
    <name evidence="2" type="ORF">FAM09_13945</name>
</gene>
<proteinExistence type="predicted"/>
<name>A0A4S8HXR9_9BACT</name>
<reference evidence="2 3" key="1">
    <citation type="submission" date="2019-04" db="EMBL/GenBank/DDBJ databases">
        <title>Niastella caeni sp. nov., isolated from activated sludge.</title>
        <authorList>
            <person name="Sheng M."/>
        </authorList>
    </citation>
    <scope>NUCLEOTIDE SEQUENCE [LARGE SCALE GENOMIC DNA]</scope>
    <source>
        <strain evidence="2 3">HX-2-15</strain>
    </source>
</reference>